<gene>
    <name evidence="11" type="ORF">D2V07_12330</name>
</gene>
<evidence type="ECO:0000256" key="1">
    <source>
        <dbReference type="ARBA" id="ARBA00022553"/>
    </source>
</evidence>
<dbReference type="InterPro" id="IPR009057">
    <property type="entry name" value="Homeodomain-like_sf"/>
</dbReference>
<organism evidence="11 12">
    <name type="scientific">Aurantiacibacter zhengii</name>
    <dbReference type="NCBI Taxonomy" id="2307003"/>
    <lineage>
        <taxon>Bacteria</taxon>
        <taxon>Pseudomonadati</taxon>
        <taxon>Pseudomonadota</taxon>
        <taxon>Alphaproteobacteria</taxon>
        <taxon>Sphingomonadales</taxon>
        <taxon>Erythrobacteraceae</taxon>
        <taxon>Aurantiacibacter</taxon>
    </lineage>
</organism>
<keyword evidence="2" id="KW-0547">Nucleotide-binding</keyword>
<keyword evidence="4" id="KW-0902">Two-component regulatory system</keyword>
<accession>A0A418NQQ2</accession>
<dbReference type="Pfam" id="PF00158">
    <property type="entry name" value="Sigma54_activat"/>
    <property type="match status" value="1"/>
</dbReference>
<dbReference type="GO" id="GO:0043565">
    <property type="term" value="F:sequence-specific DNA binding"/>
    <property type="evidence" value="ECO:0007669"/>
    <property type="project" value="InterPro"/>
</dbReference>
<dbReference type="CDD" id="cd17549">
    <property type="entry name" value="REC_DctD-like"/>
    <property type="match status" value="1"/>
</dbReference>
<dbReference type="Gene3D" id="1.10.8.60">
    <property type="match status" value="1"/>
</dbReference>
<dbReference type="Proteomes" id="UP000286576">
    <property type="component" value="Unassembled WGS sequence"/>
</dbReference>
<dbReference type="InterPro" id="IPR058031">
    <property type="entry name" value="AAA_lid_NorR"/>
</dbReference>
<keyword evidence="5" id="KW-0805">Transcription regulation</keyword>
<evidence type="ECO:0000259" key="10">
    <source>
        <dbReference type="PROSITE" id="PS50110"/>
    </source>
</evidence>
<dbReference type="SUPFAM" id="SSF46689">
    <property type="entry name" value="Homeodomain-like"/>
    <property type="match status" value="1"/>
</dbReference>
<evidence type="ECO:0000256" key="2">
    <source>
        <dbReference type="ARBA" id="ARBA00022741"/>
    </source>
</evidence>
<dbReference type="SUPFAM" id="SSF52540">
    <property type="entry name" value="P-loop containing nucleoside triphosphate hydrolases"/>
    <property type="match status" value="1"/>
</dbReference>
<dbReference type="InterPro" id="IPR002197">
    <property type="entry name" value="HTH_Fis"/>
</dbReference>
<evidence type="ECO:0000256" key="6">
    <source>
        <dbReference type="ARBA" id="ARBA00023159"/>
    </source>
</evidence>
<dbReference type="InterPro" id="IPR002078">
    <property type="entry name" value="Sigma_54_int"/>
</dbReference>
<feature type="domain" description="Response regulatory" evidence="10">
    <location>
        <begin position="6"/>
        <end position="120"/>
    </location>
</feature>
<keyword evidence="1 8" id="KW-0597">Phosphoprotein</keyword>
<comment type="caution">
    <text evidence="11">The sequence shown here is derived from an EMBL/GenBank/DDBJ whole genome shotgun (WGS) entry which is preliminary data.</text>
</comment>
<evidence type="ECO:0000313" key="11">
    <source>
        <dbReference type="EMBL" id="RIV85071.1"/>
    </source>
</evidence>
<keyword evidence="7" id="KW-0804">Transcription</keyword>
<keyword evidence="12" id="KW-1185">Reference proteome</keyword>
<dbReference type="GO" id="GO:0006355">
    <property type="term" value="P:regulation of DNA-templated transcription"/>
    <property type="evidence" value="ECO:0007669"/>
    <property type="project" value="InterPro"/>
</dbReference>
<evidence type="ECO:0000256" key="5">
    <source>
        <dbReference type="ARBA" id="ARBA00023015"/>
    </source>
</evidence>
<feature type="domain" description="Sigma-54 factor interaction" evidence="9">
    <location>
        <begin position="147"/>
        <end position="377"/>
    </location>
</feature>
<feature type="modified residue" description="4-aspartylphosphate" evidence="8">
    <location>
        <position position="55"/>
    </location>
</feature>
<sequence>MSTQADVIFVDDDKDVRETTIESLSLAGHEVTAFAKAERALERISRDFRGVIVSDIRMPGMDGIQFLQAIQEIDEALPVILVTGHGDVPLAVAAMQKGAFDFLEKPFSNQALRERVSRALQFRKLRLENRELRGTLNGSGDAIDRMMVGSSDVMQQARERLRMLAATDLDVLLTGESGTGKDLAARLLHDMSARAGQPFVAINLAVLPEENIEHLLFGHEADAFPGASRARYGKLEHARGGTLYLDEVGSLSPALQTKLLRLVDTRRFERVGSNEPIDLNARIITSTNRSLAALAQAGEFRADLMYRFAVATVEMPALRDHAEDVPILFQHLLRITSARHGMDDYRRPSADYLGALAKRDWPGNVRELRNLAELYLVGIEEPNDSEGASAPRESLHARMEAAERDAIVDTLIRHRGNLKASYEELGISRKTLYEKMIRHKLNRVDFTDETE</sequence>
<dbReference type="FunFam" id="3.40.50.300:FF:000006">
    <property type="entry name" value="DNA-binding transcriptional regulator NtrC"/>
    <property type="match status" value="1"/>
</dbReference>
<dbReference type="PROSITE" id="PS50110">
    <property type="entry name" value="RESPONSE_REGULATORY"/>
    <property type="match status" value="1"/>
</dbReference>
<keyword evidence="3" id="KW-0067">ATP-binding</keyword>
<dbReference type="CDD" id="cd00009">
    <property type="entry name" value="AAA"/>
    <property type="match status" value="1"/>
</dbReference>
<dbReference type="InterPro" id="IPR025944">
    <property type="entry name" value="Sigma_54_int_dom_CS"/>
</dbReference>
<dbReference type="PANTHER" id="PTHR32071:SF57">
    <property type="entry name" value="C4-DICARBOXYLATE TRANSPORT TRANSCRIPTIONAL REGULATORY PROTEIN DCTD"/>
    <property type="match status" value="1"/>
</dbReference>
<dbReference type="Gene3D" id="3.40.50.300">
    <property type="entry name" value="P-loop containing nucleotide triphosphate hydrolases"/>
    <property type="match status" value="1"/>
</dbReference>
<dbReference type="GO" id="GO:0000160">
    <property type="term" value="P:phosphorelay signal transduction system"/>
    <property type="evidence" value="ECO:0007669"/>
    <property type="project" value="UniProtKB-KW"/>
</dbReference>
<dbReference type="InterPro" id="IPR027417">
    <property type="entry name" value="P-loop_NTPase"/>
</dbReference>
<evidence type="ECO:0000256" key="3">
    <source>
        <dbReference type="ARBA" id="ARBA00022840"/>
    </source>
</evidence>
<dbReference type="EMBL" id="QXFL01000005">
    <property type="protein sequence ID" value="RIV85071.1"/>
    <property type="molecule type" value="Genomic_DNA"/>
</dbReference>
<dbReference type="Pfam" id="PF00072">
    <property type="entry name" value="Response_reg"/>
    <property type="match status" value="1"/>
</dbReference>
<keyword evidence="6" id="KW-0010">Activator</keyword>
<name>A0A418NQQ2_9SPHN</name>
<reference evidence="11 12" key="1">
    <citation type="submission" date="2018-08" db="EMBL/GenBank/DDBJ databases">
        <title>Erythrobacter zhengii sp.nov., a bacterium isolated from deep-sea sediment.</title>
        <authorList>
            <person name="Fang C."/>
            <person name="Wu Y.-H."/>
            <person name="Sun C."/>
            <person name="Wang H."/>
            <person name="Cheng H."/>
            <person name="Meng F.-X."/>
            <person name="Wang C.-S."/>
            <person name="Xu X.-W."/>
        </authorList>
    </citation>
    <scope>NUCLEOTIDE SEQUENCE [LARGE SCALE GENOMIC DNA]</scope>
    <source>
        <strain evidence="11 12">V18</strain>
    </source>
</reference>
<dbReference type="AlphaFoldDB" id="A0A418NQQ2"/>
<dbReference type="SUPFAM" id="SSF52172">
    <property type="entry name" value="CheY-like"/>
    <property type="match status" value="1"/>
</dbReference>
<dbReference type="Gene3D" id="1.10.10.60">
    <property type="entry name" value="Homeodomain-like"/>
    <property type="match status" value="1"/>
</dbReference>
<dbReference type="Pfam" id="PF25601">
    <property type="entry name" value="AAA_lid_14"/>
    <property type="match status" value="1"/>
</dbReference>
<dbReference type="PROSITE" id="PS50045">
    <property type="entry name" value="SIGMA54_INTERACT_4"/>
    <property type="match status" value="1"/>
</dbReference>
<dbReference type="SMART" id="SM00382">
    <property type="entry name" value="AAA"/>
    <property type="match status" value="1"/>
</dbReference>
<dbReference type="InterPro" id="IPR001789">
    <property type="entry name" value="Sig_transdc_resp-reg_receiver"/>
</dbReference>
<evidence type="ECO:0000256" key="7">
    <source>
        <dbReference type="ARBA" id="ARBA00023163"/>
    </source>
</evidence>
<dbReference type="RefSeq" id="WP_119587301.1">
    <property type="nucleotide sequence ID" value="NZ_CAWODQ010000025.1"/>
</dbReference>
<dbReference type="SMART" id="SM00448">
    <property type="entry name" value="REC"/>
    <property type="match status" value="1"/>
</dbReference>
<dbReference type="OrthoDB" id="7324976at2"/>
<protein>
    <submittedName>
        <fullName evidence="11">Sigma-54-dependent Fis family transcriptional regulator</fullName>
    </submittedName>
</protein>
<dbReference type="PANTHER" id="PTHR32071">
    <property type="entry name" value="TRANSCRIPTIONAL REGULATORY PROTEIN"/>
    <property type="match status" value="1"/>
</dbReference>
<dbReference type="Gene3D" id="3.40.50.2300">
    <property type="match status" value="1"/>
</dbReference>
<evidence type="ECO:0000256" key="4">
    <source>
        <dbReference type="ARBA" id="ARBA00023012"/>
    </source>
</evidence>
<dbReference type="PROSITE" id="PS00688">
    <property type="entry name" value="SIGMA54_INTERACT_3"/>
    <property type="match status" value="1"/>
</dbReference>
<proteinExistence type="predicted"/>
<evidence type="ECO:0000256" key="8">
    <source>
        <dbReference type="PROSITE-ProRule" id="PRU00169"/>
    </source>
</evidence>
<dbReference type="Pfam" id="PF02954">
    <property type="entry name" value="HTH_8"/>
    <property type="match status" value="1"/>
</dbReference>
<dbReference type="GO" id="GO:0005524">
    <property type="term" value="F:ATP binding"/>
    <property type="evidence" value="ECO:0007669"/>
    <property type="project" value="UniProtKB-KW"/>
</dbReference>
<dbReference type="InterPro" id="IPR003593">
    <property type="entry name" value="AAA+_ATPase"/>
</dbReference>
<evidence type="ECO:0000259" key="9">
    <source>
        <dbReference type="PROSITE" id="PS50045"/>
    </source>
</evidence>
<dbReference type="InterPro" id="IPR011006">
    <property type="entry name" value="CheY-like_superfamily"/>
</dbReference>
<dbReference type="FunFam" id="3.40.50.2300:FF:000018">
    <property type="entry name" value="DNA-binding transcriptional regulator NtrC"/>
    <property type="match status" value="1"/>
</dbReference>
<evidence type="ECO:0000313" key="12">
    <source>
        <dbReference type="Proteomes" id="UP000286576"/>
    </source>
</evidence>